<evidence type="ECO:0000256" key="2">
    <source>
        <dbReference type="SAM" id="Phobius"/>
    </source>
</evidence>
<feature type="coiled-coil region" evidence="1">
    <location>
        <begin position="67"/>
        <end position="108"/>
    </location>
</feature>
<reference evidence="3" key="1">
    <citation type="journal article" date="2020" name="Stud. Mycol.">
        <title>101 Dothideomycetes genomes: a test case for predicting lifestyles and emergence of pathogens.</title>
        <authorList>
            <person name="Haridas S."/>
            <person name="Albert R."/>
            <person name="Binder M."/>
            <person name="Bloem J."/>
            <person name="Labutti K."/>
            <person name="Salamov A."/>
            <person name="Andreopoulos B."/>
            <person name="Baker S."/>
            <person name="Barry K."/>
            <person name="Bills G."/>
            <person name="Bluhm B."/>
            <person name="Cannon C."/>
            <person name="Castanera R."/>
            <person name="Culley D."/>
            <person name="Daum C."/>
            <person name="Ezra D."/>
            <person name="Gonzalez J."/>
            <person name="Henrissat B."/>
            <person name="Kuo A."/>
            <person name="Liang C."/>
            <person name="Lipzen A."/>
            <person name="Lutzoni F."/>
            <person name="Magnuson J."/>
            <person name="Mondo S."/>
            <person name="Nolan M."/>
            <person name="Ohm R."/>
            <person name="Pangilinan J."/>
            <person name="Park H.-J."/>
            <person name="Ramirez L."/>
            <person name="Alfaro M."/>
            <person name="Sun H."/>
            <person name="Tritt A."/>
            <person name="Yoshinaga Y."/>
            <person name="Zwiers L.-H."/>
            <person name="Turgeon B."/>
            <person name="Goodwin S."/>
            <person name="Spatafora J."/>
            <person name="Crous P."/>
            <person name="Grigoriev I."/>
        </authorList>
    </citation>
    <scope>NUCLEOTIDE SEQUENCE</scope>
    <source>
        <strain evidence="3">CBS 161.51</strain>
    </source>
</reference>
<feature type="transmembrane region" description="Helical" evidence="2">
    <location>
        <begin position="37"/>
        <end position="55"/>
    </location>
</feature>
<keyword evidence="1" id="KW-0175">Coiled coil</keyword>
<keyword evidence="2" id="KW-1133">Transmembrane helix</keyword>
<evidence type="ECO:0000256" key="1">
    <source>
        <dbReference type="SAM" id="Coils"/>
    </source>
</evidence>
<name>A0A6A5SEE7_9PLEO</name>
<gene>
    <name evidence="3" type="ORF">EJ02DRAFT_478575</name>
</gene>
<protein>
    <submittedName>
        <fullName evidence="3">Uncharacterized protein</fullName>
    </submittedName>
</protein>
<keyword evidence="2" id="KW-0812">Transmembrane</keyword>
<dbReference type="Proteomes" id="UP000800038">
    <property type="component" value="Unassembled WGS sequence"/>
</dbReference>
<evidence type="ECO:0000313" key="3">
    <source>
        <dbReference type="EMBL" id="KAF1936876.1"/>
    </source>
</evidence>
<accession>A0A6A5SEE7</accession>
<keyword evidence="2" id="KW-0472">Membrane</keyword>
<dbReference type="EMBL" id="ML976165">
    <property type="protein sequence ID" value="KAF1936876.1"/>
    <property type="molecule type" value="Genomic_DNA"/>
</dbReference>
<proteinExistence type="predicted"/>
<keyword evidence="4" id="KW-1185">Reference proteome</keyword>
<evidence type="ECO:0000313" key="4">
    <source>
        <dbReference type="Proteomes" id="UP000800038"/>
    </source>
</evidence>
<sequence length="142" mass="16512">MPKPVAGYSPNRILFKFAFVWLIIVSIFLYGSAGETLNRVLVLVSCIVACCTINLRAMDSFNLGEENKALVEDKRKMRREIELFRQRVIALKAEIQKQQEDIDWLKKRVAHMQGRDEDMEQEFGEAGWDFVVHSRDEAHLRV</sequence>
<dbReference type="AlphaFoldDB" id="A0A6A5SEE7"/>
<organism evidence="3 4">
    <name type="scientific">Clathrospora elynae</name>
    <dbReference type="NCBI Taxonomy" id="706981"/>
    <lineage>
        <taxon>Eukaryota</taxon>
        <taxon>Fungi</taxon>
        <taxon>Dikarya</taxon>
        <taxon>Ascomycota</taxon>
        <taxon>Pezizomycotina</taxon>
        <taxon>Dothideomycetes</taxon>
        <taxon>Pleosporomycetidae</taxon>
        <taxon>Pleosporales</taxon>
        <taxon>Diademaceae</taxon>
        <taxon>Clathrospora</taxon>
    </lineage>
</organism>
<feature type="transmembrane region" description="Helical" evidence="2">
    <location>
        <begin position="12"/>
        <end position="31"/>
    </location>
</feature>